<keyword evidence="2 3" id="KW-0802">TPR repeat</keyword>
<feature type="transmembrane region" description="Helical" evidence="4">
    <location>
        <begin position="24"/>
        <end position="45"/>
    </location>
</feature>
<dbReference type="AlphaFoldDB" id="A0A160T9J2"/>
<evidence type="ECO:0000256" key="2">
    <source>
        <dbReference type="ARBA" id="ARBA00022803"/>
    </source>
</evidence>
<evidence type="ECO:0000313" key="6">
    <source>
        <dbReference type="Proteomes" id="UP000215027"/>
    </source>
</evidence>
<dbReference type="PANTHER" id="PTHR44858:SF1">
    <property type="entry name" value="UDP-N-ACETYLGLUCOSAMINE--PEPTIDE N-ACETYLGLUCOSAMINYLTRANSFERASE SPINDLY-RELATED"/>
    <property type="match status" value="1"/>
</dbReference>
<dbReference type="EMBL" id="LN890656">
    <property type="protein sequence ID" value="CUS06148.1"/>
    <property type="molecule type" value="Genomic_DNA"/>
</dbReference>
<dbReference type="KEGG" id="pbf:CFX0092_B0614"/>
<evidence type="ECO:0000256" key="1">
    <source>
        <dbReference type="ARBA" id="ARBA00022737"/>
    </source>
</evidence>
<feature type="transmembrane region" description="Helical" evidence="4">
    <location>
        <begin position="80"/>
        <end position="99"/>
    </location>
</feature>
<keyword evidence="6" id="KW-1185">Reference proteome</keyword>
<dbReference type="InterPro" id="IPR050498">
    <property type="entry name" value="Ycf3"/>
</dbReference>
<keyword evidence="4" id="KW-1133">Transmembrane helix</keyword>
<dbReference type="PANTHER" id="PTHR44858">
    <property type="entry name" value="TETRATRICOPEPTIDE REPEAT PROTEIN 6"/>
    <property type="match status" value="1"/>
</dbReference>
<protein>
    <submittedName>
        <fullName evidence="5">Uncharacterized protein</fullName>
    </submittedName>
</protein>
<dbReference type="Gene3D" id="1.25.40.10">
    <property type="entry name" value="Tetratricopeptide repeat domain"/>
    <property type="match status" value="2"/>
</dbReference>
<keyword evidence="4" id="KW-0472">Membrane</keyword>
<dbReference type="SUPFAM" id="SSF48452">
    <property type="entry name" value="TPR-like"/>
    <property type="match status" value="1"/>
</dbReference>
<evidence type="ECO:0000256" key="3">
    <source>
        <dbReference type="PROSITE-ProRule" id="PRU00339"/>
    </source>
</evidence>
<organism evidence="5 6">
    <name type="scientific">Candidatus Promineifilum breve</name>
    <dbReference type="NCBI Taxonomy" id="1806508"/>
    <lineage>
        <taxon>Bacteria</taxon>
        <taxon>Bacillati</taxon>
        <taxon>Chloroflexota</taxon>
        <taxon>Ardenticatenia</taxon>
        <taxon>Candidatus Promineifilales</taxon>
        <taxon>Candidatus Promineifilaceae</taxon>
        <taxon>Candidatus Promineifilum</taxon>
    </lineage>
</organism>
<gene>
    <name evidence="5" type="ORF">CFX0092_B0614</name>
</gene>
<sequence>MSKAKSVGTRTGQRPERSELRASLIWPVIIAVVIWLAGLIIWLIAPGRFDVLVSALVAVGLLVYLIWYQRSLRITPGERVFSLLLAAPAILGIAFGLIYGQALYAITGVSLSLLLLAAQRALTVPFSYRMARRSFSRGRPELALDLVDKAIDARPGFWESYQLRALIYLSALQFGQAERDALKALELRPDAHPVHNTLGQLYLAGSQYERAAEAYSKAIDLSPKHALYHYHQGLALYRLGEARDAAEALAAATRLGLPDVTYELQAYYYLGRALEGNGEIEKAEEVFADMVKFKDGLELLRADLKQQPDFPELAALRHDLRDLEKRLAAAEPQK</sequence>
<dbReference type="PROSITE" id="PS50005">
    <property type="entry name" value="TPR"/>
    <property type="match status" value="1"/>
</dbReference>
<dbReference type="Pfam" id="PF13414">
    <property type="entry name" value="TPR_11"/>
    <property type="match status" value="1"/>
</dbReference>
<feature type="repeat" description="TPR" evidence="3">
    <location>
        <begin position="192"/>
        <end position="225"/>
    </location>
</feature>
<dbReference type="InterPro" id="IPR011990">
    <property type="entry name" value="TPR-like_helical_dom_sf"/>
</dbReference>
<dbReference type="PROSITE" id="PS50293">
    <property type="entry name" value="TPR_REGION"/>
    <property type="match status" value="1"/>
</dbReference>
<accession>A0A160T9J2</accession>
<feature type="transmembrane region" description="Helical" evidence="4">
    <location>
        <begin position="105"/>
        <end position="128"/>
    </location>
</feature>
<keyword evidence="1" id="KW-0677">Repeat</keyword>
<name>A0A160T9J2_9CHLR</name>
<evidence type="ECO:0000313" key="5">
    <source>
        <dbReference type="EMBL" id="CUS06148.1"/>
    </source>
</evidence>
<keyword evidence="4" id="KW-0812">Transmembrane</keyword>
<proteinExistence type="predicted"/>
<dbReference type="SMART" id="SM00028">
    <property type="entry name" value="TPR"/>
    <property type="match status" value="5"/>
</dbReference>
<reference evidence="5" key="1">
    <citation type="submission" date="2016-01" db="EMBL/GenBank/DDBJ databases">
        <authorList>
            <person name="Mcilroy J.S."/>
            <person name="Karst M S."/>
            <person name="Albertsen M."/>
        </authorList>
    </citation>
    <scope>NUCLEOTIDE SEQUENCE</scope>
    <source>
        <strain evidence="5">Cfx-K</strain>
    </source>
</reference>
<dbReference type="Proteomes" id="UP000215027">
    <property type="component" value="Chromosome II"/>
</dbReference>
<feature type="transmembrane region" description="Helical" evidence="4">
    <location>
        <begin position="51"/>
        <end position="68"/>
    </location>
</feature>
<evidence type="ECO:0000256" key="4">
    <source>
        <dbReference type="SAM" id="Phobius"/>
    </source>
</evidence>
<dbReference type="OrthoDB" id="137016at2"/>
<dbReference type="RefSeq" id="WP_157913361.1">
    <property type="nucleotide sequence ID" value="NZ_LN890656.1"/>
</dbReference>
<dbReference type="InterPro" id="IPR019734">
    <property type="entry name" value="TPR_rpt"/>
</dbReference>